<comment type="caution">
    <text evidence="1">The sequence shown here is derived from an EMBL/GenBank/DDBJ whole genome shotgun (WGS) entry which is preliminary data.</text>
</comment>
<evidence type="ECO:0000313" key="1">
    <source>
        <dbReference type="EMBL" id="KAL2748201.1"/>
    </source>
</evidence>
<reference evidence="1 2" key="1">
    <citation type="journal article" date="2024" name="Ann. Entomol. Soc. Am.">
        <title>Genomic analyses of the southern and eastern yellowjacket wasps (Hymenoptera: Vespidae) reveal evolutionary signatures of social life.</title>
        <authorList>
            <person name="Catto M.A."/>
            <person name="Caine P.B."/>
            <person name="Orr S.E."/>
            <person name="Hunt B.G."/>
            <person name="Goodisman M.A.D."/>
        </authorList>
    </citation>
    <scope>NUCLEOTIDE SEQUENCE [LARGE SCALE GENOMIC DNA]</scope>
    <source>
        <strain evidence="1">232</strain>
        <tissue evidence="1">Head and thorax</tissue>
    </source>
</reference>
<dbReference type="AlphaFoldDB" id="A0ABD2CT78"/>
<protein>
    <submittedName>
        <fullName evidence="1">Uncharacterized protein</fullName>
    </submittedName>
</protein>
<organism evidence="1 2">
    <name type="scientific">Vespula maculifrons</name>
    <name type="common">Eastern yellow jacket</name>
    <name type="synonym">Wasp</name>
    <dbReference type="NCBI Taxonomy" id="7453"/>
    <lineage>
        <taxon>Eukaryota</taxon>
        <taxon>Metazoa</taxon>
        <taxon>Ecdysozoa</taxon>
        <taxon>Arthropoda</taxon>
        <taxon>Hexapoda</taxon>
        <taxon>Insecta</taxon>
        <taxon>Pterygota</taxon>
        <taxon>Neoptera</taxon>
        <taxon>Endopterygota</taxon>
        <taxon>Hymenoptera</taxon>
        <taxon>Apocrita</taxon>
        <taxon>Aculeata</taxon>
        <taxon>Vespoidea</taxon>
        <taxon>Vespidae</taxon>
        <taxon>Vespinae</taxon>
        <taxon>Vespula</taxon>
    </lineage>
</organism>
<accession>A0ABD2CT78</accession>
<gene>
    <name evidence="1" type="ORF">V1477_003486</name>
</gene>
<name>A0ABD2CT78_VESMC</name>
<keyword evidence="2" id="KW-1185">Reference proteome</keyword>
<proteinExistence type="predicted"/>
<dbReference type="Proteomes" id="UP001607303">
    <property type="component" value="Unassembled WGS sequence"/>
</dbReference>
<dbReference type="EMBL" id="JAYRBN010000032">
    <property type="protein sequence ID" value="KAL2748201.1"/>
    <property type="molecule type" value="Genomic_DNA"/>
</dbReference>
<sequence length="158" mass="18252">MTTGSIRPRCKTNSVTKSMRRLMKGISSWDNLTTFEIALTSAVVPCVLRYNNKWSLLGTHECKHLYGMRNVSIREDGIKAEAGWRPYPPTCVLSNYRRERVKTASRLVQIYRDLLLKSPTVLMGPQFLFKTMKDAGIGILDKWTKRRTRRRVGEKKLC</sequence>
<evidence type="ECO:0000313" key="2">
    <source>
        <dbReference type="Proteomes" id="UP001607303"/>
    </source>
</evidence>